<dbReference type="InterPro" id="IPR050741">
    <property type="entry name" value="Acyl-CoA_dehydrogenase"/>
</dbReference>
<feature type="domain" description="Acyl-CoA dehydrogenase C-terminal" evidence="4">
    <location>
        <begin position="237"/>
        <end position="368"/>
    </location>
</feature>
<dbReference type="SUPFAM" id="SSF47203">
    <property type="entry name" value="Acyl-CoA dehydrogenase C-terminal domain-like"/>
    <property type="match status" value="1"/>
</dbReference>
<dbReference type="RefSeq" id="WP_184778715.1">
    <property type="nucleotide sequence ID" value="NZ_JACHMG010000001.1"/>
</dbReference>
<keyword evidence="2" id="KW-0560">Oxidoreductase</keyword>
<keyword evidence="6" id="KW-1185">Reference proteome</keyword>
<proteinExistence type="predicted"/>
<feature type="domain" description="Acyl-CoA oxidase/dehydrogenase middle" evidence="3">
    <location>
        <begin position="127"/>
        <end position="210"/>
    </location>
</feature>
<dbReference type="InterPro" id="IPR006091">
    <property type="entry name" value="Acyl-CoA_Oxase/DH_mid-dom"/>
</dbReference>
<evidence type="ECO:0000259" key="4">
    <source>
        <dbReference type="Pfam" id="PF08028"/>
    </source>
</evidence>
<dbReference type="InterPro" id="IPR013107">
    <property type="entry name" value="Acyl-CoA_DH_C"/>
</dbReference>
<accession>A0A840INJ1</accession>
<comment type="caution">
    <text evidence="5">The sequence shown here is derived from an EMBL/GenBank/DDBJ whole genome shotgun (WGS) entry which is preliminary data.</text>
</comment>
<dbReference type="GO" id="GO:0033539">
    <property type="term" value="P:fatty acid beta-oxidation using acyl-CoA dehydrogenase"/>
    <property type="evidence" value="ECO:0007669"/>
    <property type="project" value="TreeGrafter"/>
</dbReference>
<dbReference type="Pfam" id="PF08028">
    <property type="entry name" value="Acyl-CoA_dh_2"/>
    <property type="match status" value="1"/>
</dbReference>
<dbReference type="InterPro" id="IPR037069">
    <property type="entry name" value="AcylCoA_DH/ox_N_sf"/>
</dbReference>
<dbReference type="EMBL" id="JACHMG010000001">
    <property type="protein sequence ID" value="MBB4683936.1"/>
    <property type="molecule type" value="Genomic_DNA"/>
</dbReference>
<dbReference type="Pfam" id="PF02770">
    <property type="entry name" value="Acyl-CoA_dh_M"/>
    <property type="match status" value="1"/>
</dbReference>
<name>A0A840INJ1_9PSEU</name>
<dbReference type="PIRSF" id="PIRSF016578">
    <property type="entry name" value="HsaA"/>
    <property type="match status" value="1"/>
</dbReference>
<dbReference type="Gene3D" id="1.10.540.10">
    <property type="entry name" value="Acyl-CoA dehydrogenase/oxidase, N-terminal domain"/>
    <property type="match status" value="1"/>
</dbReference>
<dbReference type="InterPro" id="IPR009100">
    <property type="entry name" value="AcylCoA_DH/oxidase_NM_dom_sf"/>
</dbReference>
<dbReference type="PANTHER" id="PTHR48083:SF19">
    <property type="entry name" value="FLAVIN-DEPENDENT MONOOXYGENASE, OXYGENASE SUBUNIT HSAA"/>
    <property type="match status" value="1"/>
</dbReference>
<evidence type="ECO:0000313" key="6">
    <source>
        <dbReference type="Proteomes" id="UP000581769"/>
    </source>
</evidence>
<evidence type="ECO:0000259" key="3">
    <source>
        <dbReference type="Pfam" id="PF02770"/>
    </source>
</evidence>
<dbReference type="SUPFAM" id="SSF56645">
    <property type="entry name" value="Acyl-CoA dehydrogenase NM domain-like"/>
    <property type="match status" value="1"/>
</dbReference>
<evidence type="ECO:0000313" key="5">
    <source>
        <dbReference type="EMBL" id="MBB4683936.1"/>
    </source>
</evidence>
<evidence type="ECO:0000256" key="1">
    <source>
        <dbReference type="ARBA" id="ARBA00022630"/>
    </source>
</evidence>
<dbReference type="GO" id="GO:0016712">
    <property type="term" value="F:oxidoreductase activity, acting on paired donors, with incorporation or reduction of molecular oxygen, reduced flavin or flavoprotein as one donor, and incorporation of one atom of oxygen"/>
    <property type="evidence" value="ECO:0007669"/>
    <property type="project" value="TreeGrafter"/>
</dbReference>
<dbReference type="PANTHER" id="PTHR48083">
    <property type="entry name" value="MEDIUM-CHAIN SPECIFIC ACYL-COA DEHYDROGENASE, MITOCHONDRIAL-RELATED"/>
    <property type="match status" value="1"/>
</dbReference>
<organism evidence="5 6">
    <name type="scientific">Amycolatopsis jiangsuensis</name>
    <dbReference type="NCBI Taxonomy" id="1181879"/>
    <lineage>
        <taxon>Bacteria</taxon>
        <taxon>Bacillati</taxon>
        <taxon>Actinomycetota</taxon>
        <taxon>Actinomycetes</taxon>
        <taxon>Pseudonocardiales</taxon>
        <taxon>Pseudonocardiaceae</taxon>
        <taxon>Amycolatopsis</taxon>
    </lineage>
</organism>
<dbReference type="GO" id="GO:0005737">
    <property type="term" value="C:cytoplasm"/>
    <property type="evidence" value="ECO:0007669"/>
    <property type="project" value="TreeGrafter"/>
</dbReference>
<dbReference type="InterPro" id="IPR046373">
    <property type="entry name" value="Acyl-CoA_Oxase/DH_mid-dom_sf"/>
</dbReference>
<dbReference type="Proteomes" id="UP000581769">
    <property type="component" value="Unassembled WGS sequence"/>
</dbReference>
<evidence type="ECO:0000256" key="2">
    <source>
        <dbReference type="ARBA" id="ARBA00023002"/>
    </source>
</evidence>
<keyword evidence="1" id="KW-0285">Flavoprotein</keyword>
<dbReference type="Gene3D" id="2.40.110.10">
    <property type="entry name" value="Butyryl-CoA Dehydrogenase, subunit A, domain 2"/>
    <property type="match status" value="1"/>
</dbReference>
<dbReference type="InterPro" id="IPR036250">
    <property type="entry name" value="AcylCo_DH-like_C"/>
</dbReference>
<protein>
    <submittedName>
        <fullName evidence="5">Alkylation response protein AidB-like acyl-CoA dehydrogenase</fullName>
    </submittedName>
</protein>
<dbReference type="GO" id="GO:0050660">
    <property type="term" value="F:flavin adenine dinucleotide binding"/>
    <property type="evidence" value="ECO:0007669"/>
    <property type="project" value="InterPro"/>
</dbReference>
<gene>
    <name evidence="5" type="ORF">BJY18_001421</name>
</gene>
<dbReference type="AlphaFoldDB" id="A0A840INJ1"/>
<sequence length="393" mass="41442">MTAELVSAGHTVAGIRTAITPVLARLAAGSAERERTREYAFAEVRDLAAHRIGLLGVPVEDGGAGGSLRDVAELVTALARADSNVAQALRPTFLVAERVRRPGFPHRERTLRRLNAGDLFAGSGNERTGGASGSVNATLRRAGDGYVVNGEKYYSTGGLYATWFSTSATDEDGTVVGFTVPFDREGVHRLDDFDAVGQRLTASGTTRLVDVRVHADELTPHDVPPAAPWRGSFAQLYLASVEAGIAAAALDDAVRFVRAKARPIKHSTATRSVDDPYVRETVGRIGASAQAARSAVLLAAEVLDAARDGDRVAAAEAAVTVAQTGVIAIESAFRAAELLFDVGGGSATDRALGFDRHWRNARTVANHNPRQWKAAVAGAFHLTGEDPPTTGLF</sequence>
<reference evidence="5 6" key="1">
    <citation type="submission" date="2020-08" db="EMBL/GenBank/DDBJ databases">
        <title>Sequencing the genomes of 1000 actinobacteria strains.</title>
        <authorList>
            <person name="Klenk H.-P."/>
        </authorList>
    </citation>
    <scope>NUCLEOTIDE SEQUENCE [LARGE SCALE GENOMIC DNA]</scope>
    <source>
        <strain evidence="5 6">DSM 45859</strain>
    </source>
</reference>
<dbReference type="GO" id="GO:0003995">
    <property type="term" value="F:acyl-CoA dehydrogenase activity"/>
    <property type="evidence" value="ECO:0007669"/>
    <property type="project" value="TreeGrafter"/>
</dbReference>
<dbReference type="Gene3D" id="1.20.140.10">
    <property type="entry name" value="Butyryl-CoA Dehydrogenase, subunit A, domain 3"/>
    <property type="match status" value="1"/>
</dbReference>